<dbReference type="EMBL" id="QJHK01000005">
    <property type="protein sequence ID" value="PXY41355.1"/>
    <property type="molecule type" value="Genomic_DNA"/>
</dbReference>
<proteinExistence type="predicted"/>
<name>A0A2V4BQU9_9FLAO</name>
<sequence>MRKKYLIKIMLNGEEINNTYKYENFINRIFRIDKRLSKASKREFADLLIVEKGSFDSILPSYEIQSKAIKQKIERAFEMLYKYDLTENEKKWLPILMSENAQAKTTVDFVKVIERGLEFTDRFK</sequence>
<gene>
    <name evidence="1" type="ORF">DMB65_08105</name>
</gene>
<accession>A0A2V4BQU9</accession>
<dbReference type="AlphaFoldDB" id="A0A2V4BQU9"/>
<comment type="caution">
    <text evidence="1">The sequence shown here is derived from an EMBL/GenBank/DDBJ whole genome shotgun (WGS) entry which is preliminary data.</text>
</comment>
<evidence type="ECO:0000313" key="1">
    <source>
        <dbReference type="EMBL" id="PXY41355.1"/>
    </source>
</evidence>
<keyword evidence="2" id="KW-1185">Reference proteome</keyword>
<organism evidence="1 2">
    <name type="scientific">Flavobacterium cheongpyeongense</name>
    <dbReference type="NCBI Taxonomy" id="2212651"/>
    <lineage>
        <taxon>Bacteria</taxon>
        <taxon>Pseudomonadati</taxon>
        <taxon>Bacteroidota</taxon>
        <taxon>Flavobacteriia</taxon>
        <taxon>Flavobacteriales</taxon>
        <taxon>Flavobacteriaceae</taxon>
        <taxon>Flavobacterium</taxon>
    </lineage>
</organism>
<evidence type="ECO:0000313" key="2">
    <source>
        <dbReference type="Proteomes" id="UP000247903"/>
    </source>
</evidence>
<protein>
    <submittedName>
        <fullName evidence="1">Uncharacterized protein</fullName>
    </submittedName>
</protein>
<reference evidence="1 2" key="1">
    <citation type="submission" date="2018-05" db="EMBL/GenBank/DDBJ databases">
        <title>Flavobacterium sp. strain IMCC34759, incomplete genome.</title>
        <authorList>
            <person name="Joung Y."/>
            <person name="Cho J."/>
        </authorList>
    </citation>
    <scope>NUCLEOTIDE SEQUENCE [LARGE SCALE GENOMIC DNA]</scope>
    <source>
        <strain evidence="1 2">IMCC34759</strain>
    </source>
</reference>
<dbReference type="Proteomes" id="UP000247903">
    <property type="component" value="Unassembled WGS sequence"/>
</dbReference>